<evidence type="ECO:0000313" key="2">
    <source>
        <dbReference type="EMBL" id="PZC70841.1"/>
    </source>
</evidence>
<dbReference type="OrthoDB" id="427960at2759"/>
<name>A0A2W1B6E5_HELAM</name>
<reference evidence="2 3" key="1">
    <citation type="journal article" date="2017" name="BMC Biol.">
        <title>Genomic innovations, transcriptional plasticity and gene loss underlying the evolution and divergence of two highly polyphagous and invasive Helicoverpa pest species.</title>
        <authorList>
            <person name="Pearce S.L."/>
            <person name="Clarke D.F."/>
            <person name="East P.D."/>
            <person name="Elfekih S."/>
            <person name="Gordon K.H."/>
            <person name="Jermiin L.S."/>
            <person name="McGaughran A."/>
            <person name="Oakeshott J.G."/>
            <person name="Papanikolaou A."/>
            <person name="Perera O.P."/>
            <person name="Rane R.V."/>
            <person name="Richards S."/>
            <person name="Tay W.T."/>
            <person name="Walsh T.K."/>
            <person name="Anderson A."/>
            <person name="Anderson C.J."/>
            <person name="Asgari S."/>
            <person name="Board P.G."/>
            <person name="Bretschneider A."/>
            <person name="Campbell P.M."/>
            <person name="Chertemps T."/>
            <person name="Christeller J.T."/>
            <person name="Coppin C.W."/>
            <person name="Downes S.J."/>
            <person name="Duan G."/>
            <person name="Farnsworth C.A."/>
            <person name="Good R.T."/>
            <person name="Han L.B."/>
            <person name="Han Y.C."/>
            <person name="Hatje K."/>
            <person name="Horne I."/>
            <person name="Huang Y.P."/>
            <person name="Hughes D.S."/>
            <person name="Jacquin-Joly E."/>
            <person name="James W."/>
            <person name="Jhangiani S."/>
            <person name="Kollmar M."/>
            <person name="Kuwar S.S."/>
            <person name="Li S."/>
            <person name="Liu N.Y."/>
            <person name="Maibeche M.T."/>
            <person name="Miller J.R."/>
            <person name="Montagne N."/>
            <person name="Perry T."/>
            <person name="Qu J."/>
            <person name="Song S.V."/>
            <person name="Sutton G.G."/>
            <person name="Vogel H."/>
            <person name="Walenz B.P."/>
            <person name="Xu W."/>
            <person name="Zhang H.J."/>
            <person name="Zou Z."/>
            <person name="Batterham P."/>
            <person name="Edwards O.R."/>
            <person name="Feyereisen R."/>
            <person name="Gibbs R.A."/>
            <person name="Heckel D.G."/>
            <person name="McGrath A."/>
            <person name="Robin C."/>
            <person name="Scherer S.E."/>
            <person name="Worley K.C."/>
            <person name="Wu Y.D."/>
        </authorList>
    </citation>
    <scope>NUCLEOTIDE SEQUENCE [LARGE SCALE GENOMIC DNA]</scope>
    <source>
        <strain evidence="2">Harm_GR_Male_#8</strain>
        <tissue evidence="2">Whole organism</tissue>
    </source>
</reference>
<dbReference type="AlphaFoldDB" id="A0A2W1B6E5"/>
<evidence type="ECO:0000256" key="1">
    <source>
        <dbReference type="SAM" id="MobiDB-lite"/>
    </source>
</evidence>
<evidence type="ECO:0000313" key="3">
    <source>
        <dbReference type="Proteomes" id="UP000249218"/>
    </source>
</evidence>
<sequence length="503" mass="56523">MGYLADMGILPAECQETADLLLFFDELFDSVNGSYDNSKKRAGKPLLGPANDFTNIGALRALYEALVKSSGVRAKYKTMLERKYIRYMYLKRNGIHPGYPLLHPTLFYLEFYDSDKTKKKRKPEKSNYSRHRVERLVRHGITNEWNERRRTPPDEEEAFLKQGSGGSSDAAEKPAKWTVLEADDRPAMASHGAYSVHYADHSVEEMENPRGGLQVVQSKGDLPEGQEMPGSELARHWKGTVPPEPVREEPLLPSTTPSNQPWIKVVPRKRKGKKSAPEPPAAKPAALEDKRRKLARPKTEAVVVTLTPEAAERGETYESVLRRARTNVDPAELGAGRVTCRKTQTGARISEFSRAQRGTKADLFATKLREAVADTARVVRAVKCVALEVTDLDDSVTQEEVVAAVAAAGMQVMATLELRLSDLTPPLTPSERRAFTILRDDHTIITQCQATSAKLRTFVHYRRGQVSLLPQFHIRILFLPSLKPHPRDSYTLFFPCLQEFHIR</sequence>
<proteinExistence type="predicted"/>
<keyword evidence="3" id="KW-1185">Reference proteome</keyword>
<dbReference type="EMBL" id="KZ150447">
    <property type="protein sequence ID" value="PZC70841.1"/>
    <property type="molecule type" value="Genomic_DNA"/>
</dbReference>
<gene>
    <name evidence="2" type="primary">HaOG214809</name>
    <name evidence="2" type="ORF">B5X24_HaOG214809</name>
</gene>
<feature type="region of interest" description="Disordered" evidence="1">
    <location>
        <begin position="220"/>
        <end position="299"/>
    </location>
</feature>
<dbReference type="Proteomes" id="UP000249218">
    <property type="component" value="Unassembled WGS sequence"/>
</dbReference>
<feature type="region of interest" description="Disordered" evidence="1">
    <location>
        <begin position="143"/>
        <end position="173"/>
    </location>
</feature>
<accession>A0A2W1B6E5</accession>
<protein>
    <submittedName>
        <fullName evidence="2">Uncharacterized protein</fullName>
    </submittedName>
</protein>
<organism evidence="2 3">
    <name type="scientific">Helicoverpa armigera</name>
    <name type="common">Cotton bollworm</name>
    <name type="synonym">Heliothis armigera</name>
    <dbReference type="NCBI Taxonomy" id="29058"/>
    <lineage>
        <taxon>Eukaryota</taxon>
        <taxon>Metazoa</taxon>
        <taxon>Ecdysozoa</taxon>
        <taxon>Arthropoda</taxon>
        <taxon>Hexapoda</taxon>
        <taxon>Insecta</taxon>
        <taxon>Pterygota</taxon>
        <taxon>Neoptera</taxon>
        <taxon>Endopterygota</taxon>
        <taxon>Lepidoptera</taxon>
        <taxon>Glossata</taxon>
        <taxon>Ditrysia</taxon>
        <taxon>Noctuoidea</taxon>
        <taxon>Noctuidae</taxon>
        <taxon>Heliothinae</taxon>
        <taxon>Helicoverpa</taxon>
    </lineage>
</organism>